<comment type="subcellular location">
    <molecule>Sonic hedgehog protein</molecule>
    <subcellularLocation>
        <location evidence="25">Endoplasmic reticulum membrane</location>
    </subcellularLocation>
    <subcellularLocation>
        <location evidence="25">Golgi apparatus membrane</location>
    </subcellularLocation>
</comment>
<evidence type="ECO:0000256" key="24">
    <source>
        <dbReference type="PIRSR" id="PIRSR009400-2"/>
    </source>
</evidence>
<dbReference type="GO" id="GO:0016740">
    <property type="term" value="F:transferase activity"/>
    <property type="evidence" value="ECO:0007669"/>
    <property type="project" value="UniProtKB-KW"/>
</dbReference>
<evidence type="ECO:0000256" key="16">
    <source>
        <dbReference type="ARBA" id="ARBA00023034"/>
    </source>
</evidence>
<dbReference type="FunFam" id="2.170.16.10:FF:000001">
    <property type="entry name" value="Indian hedgehog"/>
    <property type="match status" value="1"/>
</dbReference>
<keyword evidence="14 24" id="KW-0862">Zinc</keyword>
<dbReference type="GO" id="GO:0005615">
    <property type="term" value="C:extracellular space"/>
    <property type="evidence" value="ECO:0007669"/>
    <property type="project" value="TreeGrafter"/>
</dbReference>
<dbReference type="Bgee" id="ENSACLG00000012286">
    <property type="expression patterns" value="Expressed in zone of skin"/>
</dbReference>
<dbReference type="InterPro" id="IPR001767">
    <property type="entry name" value="Hedgehog_Hint"/>
</dbReference>
<keyword evidence="19" id="KW-0449">Lipoprotein</keyword>
<feature type="domain" description="Hint" evidence="27">
    <location>
        <begin position="320"/>
        <end position="364"/>
    </location>
</feature>
<dbReference type="GO" id="GO:0005789">
    <property type="term" value="C:endoplasmic reticulum membrane"/>
    <property type="evidence" value="ECO:0007669"/>
    <property type="project" value="UniProtKB-SubCell"/>
</dbReference>
<comment type="function">
    <molecule>Protein hedgehog</molecule>
    <text evidence="25">The C-terminal part of the hedgehog protein precursor displays an autoproteolysis activity that results in the cleavage of the full-length protein into two parts (N-product and C-product). In addition, the C-terminal part displays a cholesterol transferase activity that results by the covalent attachment of a cholesterol moiety to the C-terminal of the newly generated N-product.</text>
</comment>
<dbReference type="GO" id="GO:0001708">
    <property type="term" value="P:cell fate specification"/>
    <property type="evidence" value="ECO:0007669"/>
    <property type="project" value="TreeGrafter"/>
</dbReference>
<dbReference type="Gene3D" id="3.30.1380.10">
    <property type="match status" value="1"/>
</dbReference>
<keyword evidence="8" id="KW-0808">Transferase</keyword>
<comment type="subunit">
    <text evidence="20">Multimer.</text>
</comment>
<feature type="binding site" evidence="24">
    <location>
        <position position="132"/>
    </location>
    <ligand>
        <name>Ca(2+)</name>
        <dbReference type="ChEBI" id="CHEBI:29108"/>
        <label>2</label>
    </ligand>
</feature>
<feature type="site" description="Involved in cholesterol transfer" evidence="23">
    <location>
        <position position="249"/>
    </location>
</feature>
<keyword evidence="13 25" id="KW-0256">Endoplasmic reticulum</keyword>
<evidence type="ECO:0000256" key="13">
    <source>
        <dbReference type="ARBA" id="ARBA00022824"/>
    </source>
</evidence>
<dbReference type="GO" id="GO:0016539">
    <property type="term" value="P:intein-mediated protein splicing"/>
    <property type="evidence" value="ECO:0007669"/>
    <property type="project" value="InterPro"/>
</dbReference>
<dbReference type="InterPro" id="IPR006141">
    <property type="entry name" value="Intein_N"/>
</dbReference>
<feature type="binding site" evidence="24">
    <location>
        <position position="128"/>
    </location>
    <ligand>
        <name>Ca(2+)</name>
        <dbReference type="ChEBI" id="CHEBI:29108"/>
        <label>1</label>
    </ligand>
</feature>
<dbReference type="PROSITE" id="PS50817">
    <property type="entry name" value="INTEIN_N_TER"/>
    <property type="match status" value="1"/>
</dbReference>
<dbReference type="GO" id="GO:0007417">
    <property type="term" value="P:central nervous system development"/>
    <property type="evidence" value="ECO:0007669"/>
    <property type="project" value="UniProtKB-ARBA"/>
</dbReference>
<dbReference type="GO" id="GO:0005113">
    <property type="term" value="F:patched binding"/>
    <property type="evidence" value="ECO:0007669"/>
    <property type="project" value="TreeGrafter"/>
</dbReference>
<feature type="binding site" evidence="24">
    <location>
        <position position="129"/>
    </location>
    <ligand>
        <name>Ca(2+)</name>
        <dbReference type="ChEBI" id="CHEBI:29108"/>
        <label>1</label>
    </ligand>
</feature>
<feature type="chain" id="PRO_5044190529" description="Hedgehog protein" evidence="26">
    <location>
        <begin position="27"/>
        <end position="424"/>
    </location>
</feature>
<dbReference type="PANTHER" id="PTHR11889:SF39">
    <property type="entry name" value="INDIAN HEDGEHOG PROTEIN"/>
    <property type="match status" value="1"/>
</dbReference>
<dbReference type="GeneTree" id="ENSGT00940000164444"/>
<feature type="binding site" evidence="24">
    <location>
        <position position="129"/>
    </location>
    <ligand>
        <name>Ca(2+)</name>
        <dbReference type="ChEBI" id="CHEBI:29108"/>
        <label>2</label>
    </ligand>
</feature>
<dbReference type="GO" id="GO:0055002">
    <property type="term" value="P:striated muscle cell development"/>
    <property type="evidence" value="ECO:0007669"/>
    <property type="project" value="UniProtKB-ARBA"/>
</dbReference>
<proteinExistence type="inferred from homology"/>
<dbReference type="InterPro" id="IPR003587">
    <property type="entry name" value="Hint_dom_N"/>
</dbReference>
<evidence type="ECO:0000256" key="22">
    <source>
        <dbReference type="ARBA" id="ARBA00048589"/>
    </source>
</evidence>
<comment type="subcellular location">
    <molecule>Protein hedgehog N-product</molecule>
    <subcellularLocation>
        <location evidence="25">Cell membrane</location>
        <topology evidence="25">Lipid-anchor</topology>
    </subcellularLocation>
</comment>
<comment type="subcellular location">
    <subcellularLocation>
        <location evidence="1">Endoplasmic reticulum membrane</location>
    </subcellularLocation>
    <subcellularLocation>
        <location evidence="2">Secreted</location>
    </subcellularLocation>
</comment>
<name>A0A3P8PM10_ASTCA</name>
<dbReference type="SUPFAM" id="SSF55166">
    <property type="entry name" value="Hedgehog/DD-peptidase"/>
    <property type="match status" value="1"/>
</dbReference>
<dbReference type="OMA" id="LHWLGRM"/>
<keyword evidence="9 24" id="KW-0479">Metal-binding</keyword>
<dbReference type="InterPro" id="IPR000320">
    <property type="entry name" value="Hedgehog_signalling_dom"/>
</dbReference>
<keyword evidence="7 25" id="KW-0645">Protease</keyword>
<dbReference type="GO" id="GO:0007224">
    <property type="term" value="P:smoothened signaling pathway"/>
    <property type="evidence" value="ECO:0007669"/>
    <property type="project" value="TreeGrafter"/>
</dbReference>
<evidence type="ECO:0000256" key="8">
    <source>
        <dbReference type="ARBA" id="ARBA00022679"/>
    </source>
</evidence>
<dbReference type="GO" id="GO:0000139">
    <property type="term" value="C:Golgi membrane"/>
    <property type="evidence" value="ECO:0007669"/>
    <property type="project" value="UniProtKB-SubCell"/>
</dbReference>
<evidence type="ECO:0000256" key="12">
    <source>
        <dbReference type="ARBA" id="ARBA00022813"/>
    </source>
</evidence>
<comment type="catalytic activity">
    <reaction evidence="22">
        <text>glycyl-L-cysteinyl-[protein] + cholesterol + H(+) = [protein]-C-terminal glycyl cholesterol ester + N-terminal L-cysteinyl-[protein]</text>
        <dbReference type="Rhea" id="RHEA:59504"/>
        <dbReference type="Rhea" id="RHEA-COMP:12707"/>
        <dbReference type="Rhea" id="RHEA-COMP:15369"/>
        <dbReference type="Rhea" id="RHEA-COMP:15374"/>
        <dbReference type="ChEBI" id="CHEBI:15378"/>
        <dbReference type="ChEBI" id="CHEBI:16113"/>
        <dbReference type="ChEBI" id="CHEBI:65250"/>
        <dbReference type="ChEBI" id="CHEBI:143135"/>
        <dbReference type="ChEBI" id="CHEBI:143140"/>
    </reaction>
    <physiologicalReaction direction="left-to-right" evidence="22">
        <dbReference type="Rhea" id="RHEA:59505"/>
    </physiologicalReaction>
</comment>
<keyword evidence="4 25" id="KW-0217">Developmental protein</keyword>
<dbReference type="AlphaFoldDB" id="A0A3P8PM10"/>
<dbReference type="STRING" id="8154.ENSACLP00000018004"/>
<evidence type="ECO:0000256" key="20">
    <source>
        <dbReference type="ARBA" id="ARBA00034131"/>
    </source>
</evidence>
<reference evidence="30" key="2">
    <citation type="submission" date="2023-03" db="EMBL/GenBank/DDBJ databases">
        <authorList>
            <consortium name="Wellcome Sanger Institute Data Sharing"/>
        </authorList>
    </citation>
    <scope>NUCLEOTIDE SEQUENCE [LARGE SCALE GENOMIC DNA]</scope>
</reference>
<dbReference type="InterPro" id="IPR003586">
    <property type="entry name" value="Hint_dom_C"/>
</dbReference>
<feature type="binding site" evidence="24">
    <location>
        <position position="92"/>
    </location>
    <ligand>
        <name>Ca(2+)</name>
        <dbReference type="ChEBI" id="CHEBI:29108"/>
        <label>1</label>
    </ligand>
</feature>
<dbReference type="InterPro" id="IPR001657">
    <property type="entry name" value="Hedgehog"/>
</dbReference>
<accession>A0A3P8PM10</accession>
<dbReference type="SMART" id="SM00305">
    <property type="entry name" value="HintC"/>
    <property type="match status" value="1"/>
</dbReference>
<feature type="binding site" evidence="24">
    <location>
        <position position="134"/>
    </location>
    <ligand>
        <name>Ca(2+)</name>
        <dbReference type="ChEBI" id="CHEBI:29108"/>
        <label>2</label>
    </ligand>
</feature>
<feature type="binding site" evidence="24">
    <location>
        <position position="150"/>
    </location>
    <ligand>
        <name>Zn(2+)</name>
        <dbReference type="ChEBI" id="CHEBI:29105"/>
    </ligand>
</feature>
<feature type="binding site" evidence="24">
    <location>
        <position position="143"/>
    </location>
    <ligand>
        <name>Zn(2+)</name>
        <dbReference type="ChEBI" id="CHEBI:29105"/>
    </ligand>
</feature>
<keyword evidence="15 24" id="KW-0106">Calcium</keyword>
<dbReference type="GO" id="GO:0005509">
    <property type="term" value="F:calcium ion binding"/>
    <property type="evidence" value="ECO:0007669"/>
    <property type="project" value="TreeGrafter"/>
</dbReference>
<evidence type="ECO:0000256" key="9">
    <source>
        <dbReference type="ARBA" id="ARBA00022723"/>
    </source>
</evidence>
<dbReference type="GO" id="GO:0005886">
    <property type="term" value="C:plasma membrane"/>
    <property type="evidence" value="ECO:0007669"/>
    <property type="project" value="UniProtKB-SubCell"/>
</dbReference>
<sequence length="424" mass="46584">MSGMLLSTLVTCLAGCAFLLSPVSEGCGPGRGNGKRRPPRKLVPLAYKQFTPNVGEKTLGASGRYEGKITRNSERFKELTPNYNPDIIFKDEENTGADRLMTQRCKDRLNSLAISVMNLWPGVRLRVTEGWDEDGHHSEESLHYEGRAVDITTSDRDRNKYAMLARLAVEAGFDWVYYESKYHIHCSVKSDHSVAAKSGGCFPGEALVILESGSQKPVSDLRPGERVLVSSGSDGSGELVFSEVLTFLDRDPKTRKLFYTLQTEAGAQLSLTAAHLIFVSKENCSEGMVPARNALRTVYASNAQPGQCVLVSEGKAGQKHREGRLSRISRVTVKEMKGVFAPLTQQGTVVVDGVVVSCYAVVDQHSLAHWAFAPLRLIHSWTRTTGGHSDGIHWYSQLLHWLGRKLLDSGRLHPLGWGGGLCSL</sequence>
<evidence type="ECO:0000256" key="4">
    <source>
        <dbReference type="ARBA" id="ARBA00022473"/>
    </source>
</evidence>
<dbReference type="SMART" id="SM00306">
    <property type="entry name" value="HintN"/>
    <property type="match status" value="1"/>
</dbReference>
<keyword evidence="17 25" id="KW-0472">Membrane</keyword>
<keyword evidence="12 25" id="KW-0068">Autocatalytic cleavage</keyword>
<evidence type="ECO:0000256" key="5">
    <source>
        <dbReference type="ARBA" id="ARBA00022475"/>
    </source>
</evidence>
<evidence type="ECO:0000256" key="18">
    <source>
        <dbReference type="ARBA" id="ARBA00023139"/>
    </source>
</evidence>
<organism evidence="29 30">
    <name type="scientific">Astatotilapia calliptera</name>
    <name type="common">Eastern happy</name>
    <name type="synonym">Chromis callipterus</name>
    <dbReference type="NCBI Taxonomy" id="8154"/>
    <lineage>
        <taxon>Eukaryota</taxon>
        <taxon>Metazoa</taxon>
        <taxon>Chordata</taxon>
        <taxon>Craniata</taxon>
        <taxon>Vertebrata</taxon>
        <taxon>Euteleostomi</taxon>
        <taxon>Actinopterygii</taxon>
        <taxon>Neopterygii</taxon>
        <taxon>Teleostei</taxon>
        <taxon>Neoteleostei</taxon>
        <taxon>Acanthomorphata</taxon>
        <taxon>Ovalentaria</taxon>
        <taxon>Cichlomorphae</taxon>
        <taxon>Cichliformes</taxon>
        <taxon>Cichlidae</taxon>
        <taxon>African cichlids</taxon>
        <taxon>Pseudocrenilabrinae</taxon>
        <taxon>Haplochromini</taxon>
        <taxon>Astatotilapia</taxon>
    </lineage>
</organism>
<evidence type="ECO:0000256" key="10">
    <source>
        <dbReference type="ARBA" id="ARBA00022729"/>
    </source>
</evidence>
<reference evidence="29 30" key="1">
    <citation type="submission" date="2018-05" db="EMBL/GenBank/DDBJ databases">
        <authorList>
            <person name="Datahose"/>
        </authorList>
    </citation>
    <scope>NUCLEOTIDE SEQUENCE</scope>
</reference>
<feature type="domain" description="Hint" evidence="28">
    <location>
        <begin position="199"/>
        <end position="313"/>
    </location>
</feature>
<evidence type="ECO:0000256" key="11">
    <source>
        <dbReference type="ARBA" id="ARBA00022801"/>
    </source>
</evidence>
<evidence type="ECO:0000256" key="23">
    <source>
        <dbReference type="PIRSR" id="PIRSR009400-1"/>
    </source>
</evidence>
<protein>
    <recommendedName>
        <fullName evidence="25">Hedgehog protein</fullName>
    </recommendedName>
</protein>
<dbReference type="GO" id="GO:0016540">
    <property type="term" value="P:protein autoprocessing"/>
    <property type="evidence" value="ECO:0007669"/>
    <property type="project" value="InterPro"/>
</dbReference>
<evidence type="ECO:0000256" key="6">
    <source>
        <dbReference type="ARBA" id="ARBA00022525"/>
    </source>
</evidence>
<dbReference type="FunFam" id="3.30.1380.10:FF:000001">
    <property type="entry name" value="Indian hedgehog"/>
    <property type="match status" value="1"/>
</dbReference>
<dbReference type="GO" id="GO:0010468">
    <property type="term" value="P:regulation of gene expression"/>
    <property type="evidence" value="ECO:0007669"/>
    <property type="project" value="TreeGrafter"/>
</dbReference>
<keyword evidence="30" id="KW-1185">Reference proteome</keyword>
<comment type="similarity">
    <text evidence="3 25">Belongs to the hedgehog family.</text>
</comment>
<evidence type="ECO:0000256" key="15">
    <source>
        <dbReference type="ARBA" id="ARBA00022837"/>
    </source>
</evidence>
<dbReference type="Gene3D" id="2.170.16.10">
    <property type="entry name" value="Hedgehog/Intein (Hint) domain"/>
    <property type="match status" value="1"/>
</dbReference>
<feature type="site" description="Cleavage; by autolysis" evidence="23">
    <location>
        <begin position="200"/>
        <end position="201"/>
    </location>
</feature>
<evidence type="ECO:0000256" key="14">
    <source>
        <dbReference type="ARBA" id="ARBA00022833"/>
    </source>
</evidence>
<feature type="signal peptide" evidence="26">
    <location>
        <begin position="1"/>
        <end position="26"/>
    </location>
</feature>
<keyword evidence="11 25" id="KW-0378">Hydrolase</keyword>
<keyword evidence="6" id="KW-0964">Secreted</keyword>
<evidence type="ECO:0000256" key="3">
    <source>
        <dbReference type="ARBA" id="ARBA00010649"/>
    </source>
</evidence>
<reference evidence="29" key="3">
    <citation type="submission" date="2025-08" db="UniProtKB">
        <authorList>
            <consortium name="Ensembl"/>
        </authorList>
    </citation>
    <scope>IDENTIFICATION</scope>
</reference>
<dbReference type="InterPro" id="IPR050387">
    <property type="entry name" value="Hedgehog_Signaling"/>
</dbReference>
<evidence type="ECO:0000256" key="21">
    <source>
        <dbReference type="ARBA" id="ARBA00046976"/>
    </source>
</evidence>
<comment type="subunit">
    <text evidence="21">Interacts with BOC and CDON. Interacts with PTCH1. Interacts with glypican GPC3.</text>
</comment>
<evidence type="ECO:0000313" key="30">
    <source>
        <dbReference type="Proteomes" id="UP000265100"/>
    </source>
</evidence>
<dbReference type="Pfam" id="PF01079">
    <property type="entry name" value="Hint"/>
    <property type="match status" value="1"/>
</dbReference>
<dbReference type="Pfam" id="PF01085">
    <property type="entry name" value="HH_signal"/>
    <property type="match status" value="1"/>
</dbReference>
<evidence type="ECO:0000256" key="17">
    <source>
        <dbReference type="ARBA" id="ARBA00023136"/>
    </source>
</evidence>
<evidence type="ECO:0000256" key="7">
    <source>
        <dbReference type="ARBA" id="ARBA00022670"/>
    </source>
</evidence>
<evidence type="ECO:0000256" key="19">
    <source>
        <dbReference type="ARBA" id="ARBA00023288"/>
    </source>
</evidence>
<evidence type="ECO:0000259" key="27">
    <source>
        <dbReference type="SMART" id="SM00305"/>
    </source>
</evidence>
<dbReference type="PIRSF" id="PIRSF009400">
    <property type="entry name" value="Peptidase_C46"/>
    <property type="match status" value="1"/>
</dbReference>
<feature type="binding site" evidence="24">
    <location>
        <position position="93"/>
    </location>
    <ligand>
        <name>Ca(2+)</name>
        <dbReference type="ChEBI" id="CHEBI:29108"/>
        <label>2</label>
    </ligand>
</feature>
<dbReference type="InterPro" id="IPR009045">
    <property type="entry name" value="Zn_M74/Hedgehog-like"/>
</dbReference>
<dbReference type="InterPro" id="IPR036844">
    <property type="entry name" value="Hint_dom_sf"/>
</dbReference>
<reference evidence="29" key="4">
    <citation type="submission" date="2025-09" db="UniProtKB">
        <authorList>
            <consortium name="Ensembl"/>
        </authorList>
    </citation>
    <scope>IDENTIFICATION</scope>
</reference>
<dbReference type="PANTHER" id="PTHR11889">
    <property type="entry name" value="HEDGEHOG"/>
    <property type="match status" value="1"/>
</dbReference>
<feature type="binding site" evidence="24">
    <location>
        <position position="185"/>
    </location>
    <ligand>
        <name>Zn(2+)</name>
        <dbReference type="ChEBI" id="CHEBI:29105"/>
    </ligand>
</feature>
<dbReference type="GO" id="GO:0007267">
    <property type="term" value="P:cell-cell signaling"/>
    <property type="evidence" value="ECO:0007669"/>
    <property type="project" value="InterPro"/>
</dbReference>
<dbReference type="GO" id="GO:0042063">
    <property type="term" value="P:gliogenesis"/>
    <property type="evidence" value="ECO:0007669"/>
    <property type="project" value="UniProtKB-ARBA"/>
</dbReference>
<feature type="site" description="Essential for auto-cleavage" evidence="23">
    <location>
        <position position="275"/>
    </location>
</feature>
<evidence type="ECO:0000256" key="2">
    <source>
        <dbReference type="ARBA" id="ARBA00004613"/>
    </source>
</evidence>
<dbReference type="Ensembl" id="ENSACLT00000018434.2">
    <property type="protein sequence ID" value="ENSACLP00000018004.2"/>
    <property type="gene ID" value="ENSACLG00000012286.2"/>
</dbReference>
<evidence type="ECO:0000313" key="29">
    <source>
        <dbReference type="Ensembl" id="ENSACLP00000018004.2"/>
    </source>
</evidence>
<dbReference type="CDD" id="cd00081">
    <property type="entry name" value="Hint"/>
    <property type="match status" value="1"/>
</dbReference>
<feature type="site" description="Involved in auto-cleavage" evidence="23">
    <location>
        <position position="272"/>
    </location>
</feature>
<dbReference type="GO" id="GO:0008233">
    <property type="term" value="F:peptidase activity"/>
    <property type="evidence" value="ECO:0007669"/>
    <property type="project" value="UniProtKB-UniRule"/>
</dbReference>
<comment type="function">
    <molecule>Protein hedgehog N-product</molecule>
    <text evidence="25">The dually lipidated hedgehog protein N-product is a morphogen which is essential for a variety of patterning events during development.</text>
</comment>
<keyword evidence="16 25" id="KW-0333">Golgi apparatus</keyword>
<dbReference type="PRINTS" id="PR00632">
    <property type="entry name" value="SONICHHOG"/>
</dbReference>
<dbReference type="Proteomes" id="UP000265100">
    <property type="component" value="Chromosome 23"/>
</dbReference>
<evidence type="ECO:0000256" key="25">
    <source>
        <dbReference type="RuleBase" id="RU280812"/>
    </source>
</evidence>
<dbReference type="SUPFAM" id="SSF51294">
    <property type="entry name" value="Hedgehog/intein (Hint) domain"/>
    <property type="match status" value="1"/>
</dbReference>
<evidence type="ECO:0000256" key="26">
    <source>
        <dbReference type="SAM" id="SignalP"/>
    </source>
</evidence>
<evidence type="ECO:0000256" key="1">
    <source>
        <dbReference type="ARBA" id="ARBA00004586"/>
    </source>
</evidence>
<evidence type="ECO:0000259" key="28">
    <source>
        <dbReference type="SMART" id="SM00306"/>
    </source>
</evidence>
<feature type="binding site" evidence="24">
    <location>
        <position position="93"/>
    </location>
    <ligand>
        <name>Ca(2+)</name>
        <dbReference type="ChEBI" id="CHEBI:29108"/>
        <label>1</label>
    </ligand>
</feature>
<feature type="binding site" evidence="24">
    <location>
        <position position="98"/>
    </location>
    <ligand>
        <name>Ca(2+)</name>
        <dbReference type="ChEBI" id="CHEBI:29108"/>
        <label>1</label>
    </ligand>
</feature>
<keyword evidence="10 25" id="KW-0732">Signal</keyword>
<keyword evidence="18" id="KW-0564">Palmitate</keyword>
<keyword evidence="5 25" id="KW-1003">Cell membrane</keyword>